<dbReference type="Gene3D" id="2.60.120.1140">
    <property type="entry name" value="Protein of unknown function DUF192"/>
    <property type="match status" value="1"/>
</dbReference>
<dbReference type="AlphaFoldDB" id="A0A380WMN2"/>
<dbReference type="PANTHER" id="PTHR37953">
    <property type="entry name" value="UPF0127 PROTEIN MJ1496"/>
    <property type="match status" value="1"/>
</dbReference>
<dbReference type="Pfam" id="PF02643">
    <property type="entry name" value="DUF192"/>
    <property type="match status" value="1"/>
</dbReference>
<organism evidence="1 2">
    <name type="scientific">Aminobacter aminovorans</name>
    <name type="common">Chelatobacter heintzii</name>
    <dbReference type="NCBI Taxonomy" id="83263"/>
    <lineage>
        <taxon>Bacteria</taxon>
        <taxon>Pseudomonadati</taxon>
        <taxon>Pseudomonadota</taxon>
        <taxon>Alphaproteobacteria</taxon>
        <taxon>Hyphomicrobiales</taxon>
        <taxon>Phyllobacteriaceae</taxon>
        <taxon>Aminobacter</taxon>
    </lineage>
</organism>
<protein>
    <submittedName>
        <fullName evidence="1">Uncharacterized ACR, COG1430</fullName>
    </submittedName>
</protein>
<dbReference type="InterPro" id="IPR003795">
    <property type="entry name" value="DUF192"/>
</dbReference>
<dbReference type="PANTHER" id="PTHR37953:SF1">
    <property type="entry name" value="UPF0127 PROTEIN MJ1496"/>
    <property type="match status" value="1"/>
</dbReference>
<evidence type="ECO:0000313" key="1">
    <source>
        <dbReference type="EMBL" id="SUU90259.1"/>
    </source>
</evidence>
<reference evidence="1 2" key="1">
    <citation type="submission" date="2018-06" db="EMBL/GenBank/DDBJ databases">
        <authorList>
            <consortium name="Pathogen Informatics"/>
            <person name="Doyle S."/>
        </authorList>
    </citation>
    <scope>NUCLEOTIDE SEQUENCE [LARGE SCALE GENOMIC DNA]</scope>
    <source>
        <strain evidence="1 2">NCTC10684</strain>
    </source>
</reference>
<evidence type="ECO:0000313" key="2">
    <source>
        <dbReference type="Proteomes" id="UP000254701"/>
    </source>
</evidence>
<dbReference type="EMBL" id="UFSM01000001">
    <property type="protein sequence ID" value="SUU90259.1"/>
    <property type="molecule type" value="Genomic_DNA"/>
</dbReference>
<dbReference type="Proteomes" id="UP000254701">
    <property type="component" value="Unassembled WGS sequence"/>
</dbReference>
<gene>
    <name evidence="1" type="ORF">NCTC10684_03512</name>
</gene>
<sequence length="175" mass="18340">MMDLMIIRKSLLAGAFGAALLAVAFVVSFALTGPVAAQQAMALPVDAEPLIAATAKGDVSFRIEIADEPGERSMGLMFRKDLADDQGMLFVFEQTQPVGFWMKNTPLPLDLVFVGSDGKVLDILPGTPFSEAVIAPDEPARFVLELKAGTAARTGIADGVMLKHRAIAAAAGNPG</sequence>
<dbReference type="InterPro" id="IPR038695">
    <property type="entry name" value="Saro_0823-like_sf"/>
</dbReference>
<accession>A0A380WMN2</accession>
<proteinExistence type="predicted"/>
<name>A0A380WMN2_AMIAI</name>